<feature type="coiled-coil region" evidence="1">
    <location>
        <begin position="323"/>
        <end position="350"/>
    </location>
</feature>
<dbReference type="Proteomes" id="UP000010094">
    <property type="component" value="Chromosome VI"/>
</dbReference>
<dbReference type="RefSeq" id="XP_009264601.1">
    <property type="nucleotide sequence ID" value="XM_009266326.1"/>
</dbReference>
<feature type="coiled-coil region" evidence="1">
    <location>
        <begin position="184"/>
        <end position="298"/>
    </location>
</feature>
<accession>I7AMX7</accession>
<organism evidence="3 4">
    <name type="scientific">Encephalitozoon romaleae (strain SJ-2008)</name>
    <name type="common">Microsporidian parasite</name>
    <dbReference type="NCBI Taxonomy" id="1178016"/>
    <lineage>
        <taxon>Eukaryota</taxon>
        <taxon>Fungi</taxon>
        <taxon>Fungi incertae sedis</taxon>
        <taxon>Microsporidia</taxon>
        <taxon>Unikaryonidae</taxon>
        <taxon>Encephalitozoon</taxon>
    </lineage>
</organism>
<feature type="compositionally biased region" description="Basic and acidic residues" evidence="2">
    <location>
        <begin position="681"/>
        <end position="723"/>
    </location>
</feature>
<dbReference type="GeneID" id="20521406"/>
<protein>
    <submittedName>
        <fullName evidence="3">Uncharacterized protein</fullName>
    </submittedName>
</protein>
<feature type="compositionally biased region" description="Polar residues" evidence="2">
    <location>
        <begin position="664"/>
        <end position="680"/>
    </location>
</feature>
<feature type="coiled-coil region" evidence="1">
    <location>
        <begin position="598"/>
        <end position="649"/>
    </location>
</feature>
<evidence type="ECO:0000313" key="4">
    <source>
        <dbReference type="Proteomes" id="UP000010094"/>
    </source>
</evidence>
<dbReference type="AlphaFoldDB" id="I7AMX7"/>
<proteinExistence type="predicted"/>
<evidence type="ECO:0000256" key="1">
    <source>
        <dbReference type="SAM" id="Coils"/>
    </source>
</evidence>
<keyword evidence="1" id="KW-0175">Coiled coil</keyword>
<gene>
    <name evidence="3" type="ordered locus">EROM_060090</name>
</gene>
<evidence type="ECO:0000313" key="3">
    <source>
        <dbReference type="EMBL" id="AFN83104.1"/>
    </source>
</evidence>
<name>I7AMX7_ENCRO</name>
<dbReference type="OrthoDB" id="2192931at2759"/>
<sequence length="779" mass="90899">MLVSSVFKNALTPDEQQAIPESLLNKLCEEMVLYEEMTKNRVKELEKKVELCEEIINDLNKKLVKQSVEMTEIKSSFTLAERYNEMYSQEVKSLKDEVAYYKANVNGNNRGVKAFEEDEVNKFRRIDEVVKEKEELENRMEALQKKCVELERCNKKLVEKVLDQKNQVSYLLRKVPSSDGGRDSLELVKLVQKLSKKNEELEQALGSGGNSSSLLKSNIEENIEAEKEYKRMREELYEMKRNGCILELEYNKVFKEKNELYNQLIRNSEEKKVMQRHIDEMKEEIICLKIDLNNTKMKNTILGDASQKLGEMNNEIIRSNFIIKDSRNKIRELKAQLAESEERYNRYILEDRTNVVAVIGREIEGIKRKLDTNFKQIYDIEDGFKKAMEEQRRLKDLFHIYEQECSDLRKKNKSLIDNSDAMAGKIRWDEEKVKVHCNILKGLGEEMRDVYEFIGVIGEDFMGFIDIIGRFMVFERERASFIEKIYEELSNAGKLLEERDQVLHSLMENHSEEPIAFLEKERDILKQENIFLRNKIESLGDSSDLLEKISNLEEENNYIKGQLLSLKKAYASEKEVVSGQVLALNEKDYRCNLLQSDVDQVLQDNLSLKNELQMARKEISNNYAAIDKYKIIIEKLKKIKDAYLELKDEFLRKKSQEECVEGEGNSTGSPSGVCNSPLKQPTDENNSKTTDGDKALEKKENHIIKNMDAKEEPDLSLESKTEHNPISNEDSSKGHPGRNKRSGRPSEEPRQGYQQKRTYGDRRRGWSTYEVKRNKDRRN</sequence>
<dbReference type="KEGG" id="ero:EROM_060090"/>
<evidence type="ECO:0000256" key="2">
    <source>
        <dbReference type="SAM" id="MobiDB-lite"/>
    </source>
</evidence>
<dbReference type="VEuPathDB" id="MicrosporidiaDB:EROM_060090"/>
<feature type="region of interest" description="Disordered" evidence="2">
    <location>
        <begin position="660"/>
        <end position="779"/>
    </location>
</feature>
<feature type="coiled-coil region" evidence="1">
    <location>
        <begin position="35"/>
        <end position="160"/>
    </location>
</feature>
<keyword evidence="4" id="KW-1185">Reference proteome</keyword>
<reference evidence="3 4" key="1">
    <citation type="journal article" date="2012" name="Proc. Natl. Acad. Sci. U.S.A.">
        <title>Gain and loss of multiple functionally related, horizontally transferred genes in the reduced genomes of two microsporidian parasites.</title>
        <authorList>
            <person name="Pombert J.-F."/>
            <person name="Selman M."/>
            <person name="Burki F."/>
            <person name="Bardell F.T."/>
            <person name="Farinelli L."/>
            <person name="Solter L.F."/>
            <person name="Whitman D.W."/>
            <person name="Weiss L.M."/>
            <person name="Corradi N."/>
            <person name="Keeling P.J."/>
        </authorList>
    </citation>
    <scope>NUCLEOTIDE SEQUENCE [LARGE SCALE GENOMIC DNA]</scope>
    <source>
        <strain evidence="3 4">SJ-2008</strain>
    </source>
</reference>
<dbReference type="HOGENOM" id="CLU_360157_0_0_1"/>
<dbReference type="EMBL" id="CP003523">
    <property type="protein sequence ID" value="AFN83104.1"/>
    <property type="molecule type" value="Genomic_DNA"/>
</dbReference>